<protein>
    <submittedName>
        <fullName evidence="1">Uncharacterized protein</fullName>
    </submittedName>
</protein>
<evidence type="ECO:0000313" key="1">
    <source>
        <dbReference type="EMBL" id="CEK85045.1"/>
    </source>
</evidence>
<dbReference type="EMBL" id="HACG01038184">
    <property type="protein sequence ID" value="CEK85049.1"/>
    <property type="molecule type" value="Transcribed_RNA"/>
</dbReference>
<organism evidence="1">
    <name type="scientific">Arion vulgaris</name>
    <dbReference type="NCBI Taxonomy" id="1028688"/>
    <lineage>
        <taxon>Eukaryota</taxon>
        <taxon>Metazoa</taxon>
        <taxon>Spiralia</taxon>
        <taxon>Lophotrochozoa</taxon>
        <taxon>Mollusca</taxon>
        <taxon>Gastropoda</taxon>
        <taxon>Heterobranchia</taxon>
        <taxon>Euthyneura</taxon>
        <taxon>Panpulmonata</taxon>
        <taxon>Eupulmonata</taxon>
        <taxon>Stylommatophora</taxon>
        <taxon>Helicina</taxon>
        <taxon>Arionoidea</taxon>
        <taxon>Arionidae</taxon>
        <taxon>Arion</taxon>
    </lineage>
</organism>
<reference evidence="1" key="1">
    <citation type="submission" date="2014-12" db="EMBL/GenBank/DDBJ databases">
        <title>Insight into the proteome of Arion vulgaris.</title>
        <authorList>
            <person name="Aradska J."/>
            <person name="Bulat T."/>
            <person name="Smidak R."/>
            <person name="Sarate P."/>
            <person name="Gangsoo J."/>
            <person name="Sialana F."/>
            <person name="Bilban M."/>
            <person name="Lubec G."/>
        </authorList>
    </citation>
    <scope>NUCLEOTIDE SEQUENCE</scope>
    <source>
        <tissue evidence="1">Skin</tissue>
    </source>
</reference>
<gene>
    <name evidence="1" type="primary">ORF145970</name>
    <name evidence="2" type="synonym">ORF146007</name>
</gene>
<dbReference type="EMBL" id="HACG01038180">
    <property type="protein sequence ID" value="CEK85045.1"/>
    <property type="molecule type" value="Transcribed_RNA"/>
</dbReference>
<accession>A0A0B7AYV4</accession>
<sequence length="54" mass="6342">MFNSGPLYTCVSPKSRQSILKWFGYTIEHNQLFKQYLSMGDTSKISHKINRMTQ</sequence>
<evidence type="ECO:0000313" key="2">
    <source>
        <dbReference type="EMBL" id="CEK85049.1"/>
    </source>
</evidence>
<feature type="non-terminal residue" evidence="1">
    <location>
        <position position="54"/>
    </location>
</feature>
<proteinExistence type="predicted"/>
<name>A0A0B7AYV4_9EUPU</name>
<dbReference type="AlphaFoldDB" id="A0A0B7AYV4"/>